<dbReference type="InterPro" id="IPR050814">
    <property type="entry name" value="Myo-inositol_Transporter"/>
</dbReference>
<feature type="transmembrane region" description="Helical" evidence="8">
    <location>
        <begin position="462"/>
        <end position="483"/>
    </location>
</feature>
<feature type="transmembrane region" description="Helical" evidence="8">
    <location>
        <begin position="12"/>
        <end position="32"/>
    </location>
</feature>
<dbReference type="AlphaFoldDB" id="A0A0D3J7S0"/>
<evidence type="ECO:0000256" key="4">
    <source>
        <dbReference type="ARBA" id="ARBA00022692"/>
    </source>
</evidence>
<evidence type="ECO:0000256" key="3">
    <source>
        <dbReference type="ARBA" id="ARBA00022448"/>
    </source>
</evidence>
<sequence length="574" mass="58712">MESTDSPPSPPFPWRVLLVSIIASLNNMAFGYDVGVVSGSLLDMAGSLDLSLSEQELATSGLNFVSGIGALAGAGFVMDSLGRRATLMVSSLLLVIGGAFVTLANSFGVPSRRVALPRASPAEPALLPSSPGVLLLGRALQGLGSGCAWCACSVYIAELAPKEYRGGLVAVSDIGINVGILIGYAVDRSINTASRARPEACCGRGRAPALPGAPDLRWRLAMGLSVVLPLLYVAACPWLPESPRAGGGGCRSDAPARAAGAKGRRERRLVALSLALGLAQQVTGTEAILRYTPRSVIPTPHNGGESSGVCHASASPPPDLAKEAAGDGAGCTSAEVVFLVSLGSHFSFSVSLSVGGGELVAAALVDTLGRRSTIIWSNLALAAFTALIGLRFLFHWPVSASAAALCLAMLSFSLGPGPLTFVVISEMLPLHLRAKVVSLSVFCNRVGSGTIALTFLSLKCAIGPAAAFGLYAAVGLVVTAFYYTSVVESTGEATAPEPALLSARSRLSDAPPPEPAPGSPSAAEEARRLADQAAMRALYEAESGSRPPRPGVEFSGPPIVVGTPIAESEHVARV</sequence>
<dbReference type="KEGG" id="ehx:EMIHUDRAFT_209149"/>
<dbReference type="Pfam" id="PF00083">
    <property type="entry name" value="Sugar_tr"/>
    <property type="match status" value="2"/>
</dbReference>
<dbReference type="PANTHER" id="PTHR48020">
    <property type="entry name" value="PROTON MYO-INOSITOL COTRANSPORTER"/>
    <property type="match status" value="1"/>
</dbReference>
<feature type="transmembrane region" description="Helical" evidence="8">
    <location>
        <begin position="374"/>
        <end position="394"/>
    </location>
</feature>
<organism evidence="10 11">
    <name type="scientific">Emiliania huxleyi (strain CCMP1516)</name>
    <dbReference type="NCBI Taxonomy" id="280463"/>
    <lineage>
        <taxon>Eukaryota</taxon>
        <taxon>Haptista</taxon>
        <taxon>Haptophyta</taxon>
        <taxon>Prymnesiophyceae</taxon>
        <taxon>Isochrysidales</taxon>
        <taxon>Noelaerhabdaceae</taxon>
        <taxon>Emiliania</taxon>
    </lineage>
</organism>
<feature type="transmembrane region" description="Helical" evidence="8">
    <location>
        <begin position="85"/>
        <end position="107"/>
    </location>
</feature>
<dbReference type="InterPro" id="IPR005829">
    <property type="entry name" value="Sugar_transporter_CS"/>
</dbReference>
<dbReference type="PROSITE" id="PS00217">
    <property type="entry name" value="SUGAR_TRANSPORT_2"/>
    <property type="match status" value="1"/>
</dbReference>
<dbReference type="PRINTS" id="PR00171">
    <property type="entry name" value="SUGRTRNSPORT"/>
</dbReference>
<comment type="subcellular location">
    <subcellularLocation>
        <location evidence="1">Membrane</location>
        <topology evidence="1">Multi-pass membrane protein</topology>
    </subcellularLocation>
</comment>
<dbReference type="Proteomes" id="UP000013827">
    <property type="component" value="Unassembled WGS sequence"/>
</dbReference>
<evidence type="ECO:0000313" key="11">
    <source>
        <dbReference type="Proteomes" id="UP000013827"/>
    </source>
</evidence>
<dbReference type="EnsemblProtists" id="EOD19555">
    <property type="protein sequence ID" value="EOD19555"/>
    <property type="gene ID" value="EMIHUDRAFT_209149"/>
</dbReference>
<dbReference type="InterPro" id="IPR036259">
    <property type="entry name" value="MFS_trans_sf"/>
</dbReference>
<dbReference type="HOGENOM" id="CLU_001265_30_5_1"/>
<evidence type="ECO:0000256" key="6">
    <source>
        <dbReference type="ARBA" id="ARBA00023136"/>
    </source>
</evidence>
<keyword evidence="4 8" id="KW-0812">Transmembrane</keyword>
<feature type="transmembrane region" description="Helical" evidence="8">
    <location>
        <begin position="400"/>
        <end position="424"/>
    </location>
</feature>
<feature type="transmembrane region" description="Helical" evidence="8">
    <location>
        <begin position="57"/>
        <end position="78"/>
    </location>
</feature>
<protein>
    <recommendedName>
        <fullName evidence="9">Major facilitator superfamily (MFS) profile domain-containing protein</fullName>
    </recommendedName>
</protein>
<evidence type="ECO:0000256" key="1">
    <source>
        <dbReference type="ARBA" id="ARBA00004141"/>
    </source>
</evidence>
<feature type="region of interest" description="Disordered" evidence="7">
    <location>
        <begin position="505"/>
        <end position="574"/>
    </location>
</feature>
<keyword evidence="3" id="KW-0813">Transport</keyword>
<reference evidence="11" key="1">
    <citation type="journal article" date="2013" name="Nature">
        <title>Pan genome of the phytoplankton Emiliania underpins its global distribution.</title>
        <authorList>
            <person name="Read B.A."/>
            <person name="Kegel J."/>
            <person name="Klute M.J."/>
            <person name="Kuo A."/>
            <person name="Lefebvre S.C."/>
            <person name="Maumus F."/>
            <person name="Mayer C."/>
            <person name="Miller J."/>
            <person name="Monier A."/>
            <person name="Salamov A."/>
            <person name="Young J."/>
            <person name="Aguilar M."/>
            <person name="Claverie J.M."/>
            <person name="Frickenhaus S."/>
            <person name="Gonzalez K."/>
            <person name="Herman E.K."/>
            <person name="Lin Y.C."/>
            <person name="Napier J."/>
            <person name="Ogata H."/>
            <person name="Sarno A.F."/>
            <person name="Shmutz J."/>
            <person name="Schroeder D."/>
            <person name="de Vargas C."/>
            <person name="Verret F."/>
            <person name="von Dassow P."/>
            <person name="Valentin K."/>
            <person name="Van de Peer Y."/>
            <person name="Wheeler G."/>
            <person name="Dacks J.B."/>
            <person name="Delwiche C.F."/>
            <person name="Dyhrman S.T."/>
            <person name="Glockner G."/>
            <person name="John U."/>
            <person name="Richards T."/>
            <person name="Worden A.Z."/>
            <person name="Zhang X."/>
            <person name="Grigoriev I.V."/>
            <person name="Allen A.E."/>
            <person name="Bidle K."/>
            <person name="Borodovsky M."/>
            <person name="Bowler C."/>
            <person name="Brownlee C."/>
            <person name="Cock J.M."/>
            <person name="Elias M."/>
            <person name="Gladyshev V.N."/>
            <person name="Groth M."/>
            <person name="Guda C."/>
            <person name="Hadaegh A."/>
            <person name="Iglesias-Rodriguez M.D."/>
            <person name="Jenkins J."/>
            <person name="Jones B.M."/>
            <person name="Lawson T."/>
            <person name="Leese F."/>
            <person name="Lindquist E."/>
            <person name="Lobanov A."/>
            <person name="Lomsadze A."/>
            <person name="Malik S.B."/>
            <person name="Marsh M.E."/>
            <person name="Mackinder L."/>
            <person name="Mock T."/>
            <person name="Mueller-Roeber B."/>
            <person name="Pagarete A."/>
            <person name="Parker M."/>
            <person name="Probert I."/>
            <person name="Quesneville H."/>
            <person name="Raines C."/>
            <person name="Rensing S.A."/>
            <person name="Riano-Pachon D.M."/>
            <person name="Richier S."/>
            <person name="Rokitta S."/>
            <person name="Shiraiwa Y."/>
            <person name="Soanes D.M."/>
            <person name="van der Giezen M."/>
            <person name="Wahlund T.M."/>
            <person name="Williams B."/>
            <person name="Wilson W."/>
            <person name="Wolfe G."/>
            <person name="Wurch L.L."/>
        </authorList>
    </citation>
    <scope>NUCLEOTIDE SEQUENCE</scope>
</reference>
<keyword evidence="5 8" id="KW-1133">Transmembrane helix</keyword>
<evidence type="ECO:0000256" key="2">
    <source>
        <dbReference type="ARBA" id="ARBA00010992"/>
    </source>
</evidence>
<feature type="transmembrane region" description="Helical" evidence="8">
    <location>
        <begin position="436"/>
        <end position="456"/>
    </location>
</feature>
<evidence type="ECO:0000256" key="5">
    <source>
        <dbReference type="ARBA" id="ARBA00022989"/>
    </source>
</evidence>
<accession>A0A0D3J7S0</accession>
<dbReference type="GO" id="GO:0022857">
    <property type="term" value="F:transmembrane transporter activity"/>
    <property type="evidence" value="ECO:0007669"/>
    <property type="project" value="InterPro"/>
</dbReference>
<dbReference type="eggNOG" id="KOG0254">
    <property type="taxonomic scope" value="Eukaryota"/>
</dbReference>
<evidence type="ECO:0000256" key="7">
    <source>
        <dbReference type="SAM" id="MobiDB-lite"/>
    </source>
</evidence>
<dbReference type="InterPro" id="IPR020846">
    <property type="entry name" value="MFS_dom"/>
</dbReference>
<dbReference type="OMA" id="NRWIRIF"/>
<dbReference type="GO" id="GO:0016020">
    <property type="term" value="C:membrane"/>
    <property type="evidence" value="ECO:0007669"/>
    <property type="project" value="UniProtKB-SubCell"/>
</dbReference>
<dbReference type="Gene3D" id="1.20.1250.20">
    <property type="entry name" value="MFS general substrate transporter like domains"/>
    <property type="match status" value="2"/>
</dbReference>
<dbReference type="PROSITE" id="PS50850">
    <property type="entry name" value="MFS"/>
    <property type="match status" value="1"/>
</dbReference>
<feature type="domain" description="Major facilitator superfamily (MFS) profile" evidence="9">
    <location>
        <begin position="19"/>
        <end position="490"/>
    </location>
</feature>
<evidence type="ECO:0000259" key="9">
    <source>
        <dbReference type="PROSITE" id="PS50850"/>
    </source>
</evidence>
<dbReference type="PANTHER" id="PTHR48020:SF49">
    <property type="entry name" value="SUGAR TRANSPORTER"/>
    <property type="match status" value="1"/>
</dbReference>
<evidence type="ECO:0000256" key="8">
    <source>
        <dbReference type="SAM" id="Phobius"/>
    </source>
</evidence>
<dbReference type="GeneID" id="17265056"/>
<keyword evidence="11" id="KW-1185">Reference proteome</keyword>
<dbReference type="PROSITE" id="PS00216">
    <property type="entry name" value="SUGAR_TRANSPORT_1"/>
    <property type="match status" value="1"/>
</dbReference>
<proteinExistence type="inferred from homology"/>
<dbReference type="RefSeq" id="XP_005771984.1">
    <property type="nucleotide sequence ID" value="XM_005771927.1"/>
</dbReference>
<dbReference type="PaxDb" id="2903-EOD19555"/>
<evidence type="ECO:0000313" key="10">
    <source>
        <dbReference type="EnsemblProtists" id="EOD19555"/>
    </source>
</evidence>
<name>A0A0D3J7S0_EMIH1</name>
<dbReference type="STRING" id="2903.R1DYC3"/>
<comment type="similarity">
    <text evidence="2">Belongs to the major facilitator superfamily. Sugar transporter (TC 2.A.1.1) family.</text>
</comment>
<dbReference type="InterPro" id="IPR005828">
    <property type="entry name" value="MFS_sugar_transport-like"/>
</dbReference>
<dbReference type="InterPro" id="IPR003663">
    <property type="entry name" value="Sugar/inositol_transpt"/>
</dbReference>
<dbReference type="SUPFAM" id="SSF103473">
    <property type="entry name" value="MFS general substrate transporter"/>
    <property type="match status" value="1"/>
</dbReference>
<keyword evidence="6 8" id="KW-0472">Membrane</keyword>
<reference evidence="10" key="2">
    <citation type="submission" date="2024-10" db="UniProtKB">
        <authorList>
            <consortium name="EnsemblProtists"/>
        </authorList>
    </citation>
    <scope>IDENTIFICATION</scope>
</reference>